<proteinExistence type="predicted"/>
<evidence type="ECO:0000313" key="1">
    <source>
        <dbReference type="EMBL" id="KAK7248407.1"/>
    </source>
</evidence>
<dbReference type="KEGG" id="aaf:AuanCp079"/>
<organism evidence="1 2">
    <name type="scientific">Aureococcus anophagefferens</name>
    <name type="common">Harmful bloom alga</name>
    <dbReference type="NCBI Taxonomy" id="44056"/>
    <lineage>
        <taxon>Eukaryota</taxon>
        <taxon>Sar</taxon>
        <taxon>Stramenopiles</taxon>
        <taxon>Ochrophyta</taxon>
        <taxon>Pelagophyceae</taxon>
        <taxon>Pelagomonadales</taxon>
        <taxon>Pelagomonadaceae</taxon>
        <taxon>Aureococcus</taxon>
    </lineage>
</organism>
<protein>
    <submittedName>
        <fullName evidence="1">Uncharacterized protein</fullName>
    </submittedName>
</protein>
<name>A0ABR1G5Y9_AURAN</name>
<keyword evidence="2" id="KW-1185">Reference proteome</keyword>
<dbReference type="Proteomes" id="UP001363151">
    <property type="component" value="Unassembled WGS sequence"/>
</dbReference>
<gene>
    <name evidence="1" type="ORF">SO694_cp00072</name>
</gene>
<evidence type="ECO:0000313" key="2">
    <source>
        <dbReference type="Proteomes" id="UP001363151"/>
    </source>
</evidence>
<accession>A0ABR1G5Y9</accession>
<sequence length="267" mass="30363">MKDLFDSNSGFKQQLNGITNLFTGTFESIQNYAVFVLLQFVTNYEGLIAVVYTIVVTIGIKSAILLSSFFCLDQIDSLSRKVLGAAPKSIYSVTWVDRGFAFLAAVWAMGELFTFNPMVVMDFPFLQEIDRNFLRGIGFFINLHPLNSTIVSFIIFREIVRRRGPDTQWFGDTKKYWIKNVVRYHWCFAFCINCIVQIYMYCTYKFLIPQGMSAEQQEIAAVSFFFLIAGIISYSGVCALLGLRSRLPLFHGACVLHVGKLKDSPND</sequence>
<dbReference type="EMBL" id="JBBJCI010000100">
    <property type="protein sequence ID" value="KAK7248407.1"/>
    <property type="molecule type" value="Genomic_DNA"/>
</dbReference>
<keyword evidence="1" id="KW-0150">Chloroplast</keyword>
<comment type="caution">
    <text evidence="1">The sequence shown here is derived from an EMBL/GenBank/DDBJ whole genome shotgun (WGS) entry which is preliminary data.</text>
</comment>
<reference evidence="1 2" key="1">
    <citation type="submission" date="2024-03" db="EMBL/GenBank/DDBJ databases">
        <title>Aureococcus anophagefferens CCMP1851 and Kratosvirus quantuckense: Draft genome of a second virus-susceptible host strain in the model system.</title>
        <authorList>
            <person name="Chase E."/>
            <person name="Truchon A.R."/>
            <person name="Schepens W."/>
            <person name="Wilhelm S.W."/>
        </authorList>
    </citation>
    <scope>NUCLEOTIDE SEQUENCE [LARGE SCALE GENOMIC DNA]</scope>
    <source>
        <strain evidence="1 2">CCMP1851</strain>
    </source>
</reference>
<geneLocation type="chloroplast" evidence="1"/>
<keyword evidence="1" id="KW-0934">Plastid</keyword>